<dbReference type="Proteomes" id="UP000016931">
    <property type="component" value="Unassembled WGS sequence"/>
</dbReference>
<keyword evidence="13" id="KW-1185">Reference proteome</keyword>
<reference evidence="12 13" key="1">
    <citation type="journal article" date="2012" name="PLoS Pathog.">
        <title>Diverse lifestyles and strategies of plant pathogenesis encoded in the genomes of eighteen Dothideomycetes fungi.</title>
        <authorList>
            <person name="Ohm R.A."/>
            <person name="Feau N."/>
            <person name="Henrissat B."/>
            <person name="Schoch C.L."/>
            <person name="Horwitz B.A."/>
            <person name="Barry K.W."/>
            <person name="Condon B.J."/>
            <person name="Copeland A.C."/>
            <person name="Dhillon B."/>
            <person name="Glaser F."/>
            <person name="Hesse C.N."/>
            <person name="Kosti I."/>
            <person name="LaButti K."/>
            <person name="Lindquist E.A."/>
            <person name="Lucas S."/>
            <person name="Salamov A.A."/>
            <person name="Bradshaw R.E."/>
            <person name="Ciuffetti L."/>
            <person name="Hamelin R.C."/>
            <person name="Kema G.H.J."/>
            <person name="Lawrence C."/>
            <person name="Scott J.A."/>
            <person name="Spatafora J.W."/>
            <person name="Turgeon B.G."/>
            <person name="de Wit P.J.G.M."/>
            <person name="Zhong S."/>
            <person name="Goodwin S.B."/>
            <person name="Grigoriev I.V."/>
        </authorList>
    </citation>
    <scope>NUCLEOTIDE SEQUENCE [LARGE SCALE GENOMIC DNA]</scope>
    <source>
        <strain evidence="12 13">SO2202</strain>
    </source>
</reference>
<dbReference type="OMA" id="NYIQTRH"/>
<dbReference type="SUPFAM" id="SSF140718">
    <property type="entry name" value="Mediator hinge subcomplex-like"/>
    <property type="match status" value="1"/>
</dbReference>
<comment type="similarity">
    <text evidence="2">Belongs to the Mediator complex subunit 21 family.</text>
</comment>
<dbReference type="AlphaFoldDB" id="M3C521"/>
<keyword evidence="7" id="KW-0804">Transcription</keyword>
<feature type="region of interest" description="Disordered" evidence="11">
    <location>
        <begin position="1"/>
        <end position="73"/>
    </location>
</feature>
<feature type="compositionally biased region" description="Polar residues" evidence="11">
    <location>
        <begin position="42"/>
        <end position="53"/>
    </location>
</feature>
<dbReference type="eggNOG" id="KOG1510">
    <property type="taxonomic scope" value="Eukaryota"/>
</dbReference>
<gene>
    <name evidence="12" type="ORF">SEPMUDRAFT_22715</name>
</gene>
<organism evidence="12 13">
    <name type="scientific">Sphaerulina musiva (strain SO2202)</name>
    <name type="common">Poplar stem canker fungus</name>
    <name type="synonym">Septoria musiva</name>
    <dbReference type="NCBI Taxonomy" id="692275"/>
    <lineage>
        <taxon>Eukaryota</taxon>
        <taxon>Fungi</taxon>
        <taxon>Dikarya</taxon>
        <taxon>Ascomycota</taxon>
        <taxon>Pezizomycotina</taxon>
        <taxon>Dothideomycetes</taxon>
        <taxon>Dothideomycetidae</taxon>
        <taxon>Mycosphaerellales</taxon>
        <taxon>Mycosphaerellaceae</taxon>
        <taxon>Sphaerulina</taxon>
    </lineage>
</organism>
<dbReference type="RefSeq" id="XP_016763497.1">
    <property type="nucleotide sequence ID" value="XM_016908359.1"/>
</dbReference>
<evidence type="ECO:0000256" key="2">
    <source>
        <dbReference type="ARBA" id="ARBA00005770"/>
    </source>
</evidence>
<dbReference type="Pfam" id="PF11221">
    <property type="entry name" value="Med21"/>
    <property type="match status" value="1"/>
</dbReference>
<dbReference type="Gene3D" id="6.10.280.10">
    <property type="entry name" value="Mediator complex, subunit Med21"/>
    <property type="match status" value="1"/>
</dbReference>
<dbReference type="OrthoDB" id="526653at2759"/>
<evidence type="ECO:0000313" key="12">
    <source>
        <dbReference type="EMBL" id="EMF15376.1"/>
    </source>
</evidence>
<feature type="non-terminal residue" evidence="12">
    <location>
        <position position="112"/>
    </location>
</feature>
<dbReference type="EMBL" id="KB456261">
    <property type="protein sequence ID" value="EMF15376.1"/>
    <property type="molecule type" value="Genomic_DNA"/>
</dbReference>
<dbReference type="InterPro" id="IPR037212">
    <property type="entry name" value="Med7/Med21-like"/>
</dbReference>
<dbReference type="STRING" id="692275.M3C521"/>
<sequence>MYASLNYIQTRHPYGVIPGQPQGPNFKLAGDEDDKDEKKSKPNANGNTNGDVKQQQQQQSEAATPPPETPDRFEAAARELAQDVVLKQQQIEYIVNSLPGIGNSEADQVKRM</sequence>
<dbReference type="InterPro" id="IPR021384">
    <property type="entry name" value="Mediator_Med21"/>
</dbReference>
<comment type="subunit">
    <text evidence="3">Component of the Mediator complex.</text>
</comment>
<evidence type="ECO:0000256" key="3">
    <source>
        <dbReference type="ARBA" id="ARBA00011837"/>
    </source>
</evidence>
<dbReference type="GeneID" id="27905496"/>
<comment type="function">
    <text evidence="9">Component of the Mediator complex, a coactivator involved in the regulated transcription of nearly all RNA polymerase II-dependent genes. Mediator functions as a bridge to convey information from gene-specific regulatory proteins to the basal RNA polymerase II transcription machinery. Mediator is recruited to promoters by direct interactions with regulatory proteins and serves as a scaffold for the assembly of a functional preinitiation complex with RNA polymerase II and the general transcription factors.</text>
</comment>
<proteinExistence type="inferred from homology"/>
<evidence type="ECO:0000256" key="4">
    <source>
        <dbReference type="ARBA" id="ARBA00019691"/>
    </source>
</evidence>
<dbReference type="GO" id="GO:0016592">
    <property type="term" value="C:mediator complex"/>
    <property type="evidence" value="ECO:0007669"/>
    <property type="project" value="InterPro"/>
</dbReference>
<evidence type="ECO:0000256" key="8">
    <source>
        <dbReference type="ARBA" id="ARBA00023242"/>
    </source>
</evidence>
<evidence type="ECO:0000256" key="6">
    <source>
        <dbReference type="ARBA" id="ARBA00023159"/>
    </source>
</evidence>
<comment type="subcellular location">
    <subcellularLocation>
        <location evidence="1">Nucleus</location>
    </subcellularLocation>
</comment>
<evidence type="ECO:0000256" key="10">
    <source>
        <dbReference type="ARBA" id="ARBA00031952"/>
    </source>
</evidence>
<evidence type="ECO:0000256" key="1">
    <source>
        <dbReference type="ARBA" id="ARBA00004123"/>
    </source>
</evidence>
<keyword evidence="8" id="KW-0539">Nucleus</keyword>
<protein>
    <recommendedName>
        <fullName evidence="4">Mediator of RNA polymerase II transcription subunit 21</fullName>
    </recommendedName>
    <alternativeName>
        <fullName evidence="10">Mediator complex subunit 21</fullName>
    </alternativeName>
</protein>
<evidence type="ECO:0000313" key="13">
    <source>
        <dbReference type="Proteomes" id="UP000016931"/>
    </source>
</evidence>
<keyword evidence="6" id="KW-0010">Activator</keyword>
<name>M3C521_SPHMS</name>
<dbReference type="HOGENOM" id="CLU_2203424_0_0_1"/>
<evidence type="ECO:0000256" key="7">
    <source>
        <dbReference type="ARBA" id="ARBA00023163"/>
    </source>
</evidence>
<keyword evidence="5" id="KW-0805">Transcription regulation</keyword>
<accession>M3C521</accession>
<evidence type="ECO:0000256" key="5">
    <source>
        <dbReference type="ARBA" id="ARBA00023015"/>
    </source>
</evidence>
<evidence type="ECO:0000256" key="11">
    <source>
        <dbReference type="SAM" id="MobiDB-lite"/>
    </source>
</evidence>
<evidence type="ECO:0000256" key="9">
    <source>
        <dbReference type="ARBA" id="ARBA00025687"/>
    </source>
</evidence>